<comment type="caution">
    <text evidence="4">The sequence shown here is derived from an EMBL/GenBank/DDBJ whole genome shotgun (WGS) entry which is preliminary data.</text>
</comment>
<dbReference type="GO" id="GO:0016831">
    <property type="term" value="F:carboxy-lyase activity"/>
    <property type="evidence" value="ECO:0007669"/>
    <property type="project" value="InterPro"/>
</dbReference>
<evidence type="ECO:0000256" key="2">
    <source>
        <dbReference type="SAM" id="MobiDB-lite"/>
    </source>
</evidence>
<dbReference type="PANTHER" id="PTHR21240:SF28">
    <property type="entry name" value="ISO-OROTATE DECARBOXYLASE (EUROFUNG)"/>
    <property type="match status" value="1"/>
</dbReference>
<gene>
    <name evidence="4" type="ORF">KK488_05130</name>
</gene>
<evidence type="ECO:0000313" key="4">
    <source>
        <dbReference type="EMBL" id="MBT2186325.1"/>
    </source>
</evidence>
<dbReference type="EMBL" id="JAHGAW010000003">
    <property type="protein sequence ID" value="MBT2186325.1"/>
    <property type="molecule type" value="Genomic_DNA"/>
</dbReference>
<organism evidence="4 5">
    <name type="scientific">Sphingobium nicotianae</name>
    <dbReference type="NCBI Taxonomy" id="2782607"/>
    <lineage>
        <taxon>Bacteria</taxon>
        <taxon>Pseudomonadati</taxon>
        <taxon>Pseudomonadota</taxon>
        <taxon>Alphaproteobacteria</taxon>
        <taxon>Sphingomonadales</taxon>
        <taxon>Sphingomonadaceae</taxon>
        <taxon>Sphingobium</taxon>
    </lineage>
</organism>
<proteinExistence type="predicted"/>
<dbReference type="GO" id="GO:0019748">
    <property type="term" value="P:secondary metabolic process"/>
    <property type="evidence" value="ECO:0007669"/>
    <property type="project" value="TreeGrafter"/>
</dbReference>
<evidence type="ECO:0000256" key="1">
    <source>
        <dbReference type="ARBA" id="ARBA00023239"/>
    </source>
</evidence>
<dbReference type="Pfam" id="PF04909">
    <property type="entry name" value="Amidohydro_2"/>
    <property type="match status" value="1"/>
</dbReference>
<accession>A0A9X1DAC9</accession>
<keyword evidence="1" id="KW-0456">Lyase</keyword>
<feature type="domain" description="Amidohydrolase-related" evidence="3">
    <location>
        <begin position="8"/>
        <end position="303"/>
    </location>
</feature>
<dbReference type="RefSeq" id="WP_214622078.1">
    <property type="nucleotide sequence ID" value="NZ_JAHGAW010000003.1"/>
</dbReference>
<evidence type="ECO:0000313" key="5">
    <source>
        <dbReference type="Proteomes" id="UP001138757"/>
    </source>
</evidence>
<name>A0A9X1DAC9_9SPHN</name>
<sequence>MPQTQPIYDTHAHLVSADGVRYPRKNIPYLQRPDGKKRVATPGTVGAPGGMHGPDPVNEKPTAEQMSGWMDAEGVVGIAAVQKGRIYGTDNSYIMDAADLFPGKMRAIIIVDPTEEQTLPLMREGAKREIIGIRFFPANIWDVAGWLGSPEAATVWQTAEELDLVVDIEGPKDDWRETMHVIEDYADRFPRLRIVLEHLYGPVVTDPDFGIDSRYDGLAARDNISYKFTCLNMDVIREQGVKPEDVLRRAVDFYGADKIMWGSDIGTSSGTYREMLSRAVDSTVLLTAEERRKVLHDTGRRILTGWTG</sequence>
<evidence type="ECO:0000259" key="3">
    <source>
        <dbReference type="Pfam" id="PF04909"/>
    </source>
</evidence>
<dbReference type="AlphaFoldDB" id="A0A9X1DAC9"/>
<dbReference type="PANTHER" id="PTHR21240">
    <property type="entry name" value="2-AMINO-3-CARBOXYLMUCONATE-6-SEMIALDEHYDE DECARBOXYLASE"/>
    <property type="match status" value="1"/>
</dbReference>
<dbReference type="InterPro" id="IPR006680">
    <property type="entry name" value="Amidohydro-rel"/>
</dbReference>
<reference evidence="4" key="1">
    <citation type="submission" date="2021-05" db="EMBL/GenBank/DDBJ databases">
        <title>Genome of Sphingobium sp. strain.</title>
        <authorList>
            <person name="Fan R."/>
        </authorList>
    </citation>
    <scope>NUCLEOTIDE SEQUENCE</scope>
    <source>
        <strain evidence="4">H33</strain>
    </source>
</reference>
<dbReference type="Proteomes" id="UP001138757">
    <property type="component" value="Unassembled WGS sequence"/>
</dbReference>
<protein>
    <submittedName>
        <fullName evidence="4">Amidohydrolase family protein</fullName>
    </submittedName>
</protein>
<feature type="region of interest" description="Disordered" evidence="2">
    <location>
        <begin position="29"/>
        <end position="62"/>
    </location>
</feature>
<dbReference type="GO" id="GO:0005737">
    <property type="term" value="C:cytoplasm"/>
    <property type="evidence" value="ECO:0007669"/>
    <property type="project" value="TreeGrafter"/>
</dbReference>
<dbReference type="SUPFAM" id="SSF51556">
    <property type="entry name" value="Metallo-dependent hydrolases"/>
    <property type="match status" value="1"/>
</dbReference>
<keyword evidence="5" id="KW-1185">Reference proteome</keyword>
<dbReference type="InterPro" id="IPR032466">
    <property type="entry name" value="Metal_Hydrolase"/>
</dbReference>
<dbReference type="InterPro" id="IPR032465">
    <property type="entry name" value="ACMSD"/>
</dbReference>
<dbReference type="Gene3D" id="3.20.20.140">
    <property type="entry name" value="Metal-dependent hydrolases"/>
    <property type="match status" value="1"/>
</dbReference>
<dbReference type="GO" id="GO:0016787">
    <property type="term" value="F:hydrolase activity"/>
    <property type="evidence" value="ECO:0007669"/>
    <property type="project" value="InterPro"/>
</dbReference>